<evidence type="ECO:0000313" key="3">
    <source>
        <dbReference type="Proteomes" id="UP000321204"/>
    </source>
</evidence>
<organism evidence="2 3">
    <name type="scientific">Flavisolibacter ginsenosidimutans</name>
    <dbReference type="NCBI Taxonomy" id="661481"/>
    <lineage>
        <taxon>Bacteria</taxon>
        <taxon>Pseudomonadati</taxon>
        <taxon>Bacteroidota</taxon>
        <taxon>Chitinophagia</taxon>
        <taxon>Chitinophagales</taxon>
        <taxon>Chitinophagaceae</taxon>
        <taxon>Flavisolibacter</taxon>
    </lineage>
</organism>
<dbReference type="Pfam" id="PF00903">
    <property type="entry name" value="Glyoxalase"/>
    <property type="match status" value="1"/>
</dbReference>
<dbReference type="InterPro" id="IPR050383">
    <property type="entry name" value="GlyoxalaseI/FosfomycinResist"/>
</dbReference>
<feature type="domain" description="VOC" evidence="1">
    <location>
        <begin position="7"/>
        <end position="128"/>
    </location>
</feature>
<sequence length="130" mass="14585">MNAQKPVFNHLALYVTDLQKSTVFYRDVIGLDTIPEPFHDGKHTWFAVGPTGHLHVIAGAASPTPHAKDNHLCFSVPSVDAFVKRLNKANIPYEDWPGKPQSITTRVDGVKQIYFKDPDGYWIEINDAVQ</sequence>
<dbReference type="EMBL" id="CP042433">
    <property type="protein sequence ID" value="QEC58546.1"/>
    <property type="molecule type" value="Genomic_DNA"/>
</dbReference>
<accession>A0A5B8UQ32</accession>
<dbReference type="InterPro" id="IPR004360">
    <property type="entry name" value="Glyas_Fos-R_dOase_dom"/>
</dbReference>
<dbReference type="AlphaFoldDB" id="A0A5B8UQ32"/>
<dbReference type="PROSITE" id="PS51819">
    <property type="entry name" value="VOC"/>
    <property type="match status" value="1"/>
</dbReference>
<dbReference type="PANTHER" id="PTHR21366:SF22">
    <property type="entry name" value="VOC DOMAIN-CONTAINING PROTEIN"/>
    <property type="match status" value="1"/>
</dbReference>
<dbReference type="OrthoDB" id="192739at2"/>
<protein>
    <submittedName>
        <fullName evidence="2">VOC family protein</fullName>
    </submittedName>
</protein>
<dbReference type="KEGG" id="fgg:FSB75_15215"/>
<dbReference type="SUPFAM" id="SSF54593">
    <property type="entry name" value="Glyoxalase/Bleomycin resistance protein/Dihydroxybiphenyl dioxygenase"/>
    <property type="match status" value="1"/>
</dbReference>
<dbReference type="Proteomes" id="UP000321204">
    <property type="component" value="Chromosome"/>
</dbReference>
<dbReference type="Gene3D" id="3.10.180.10">
    <property type="entry name" value="2,3-Dihydroxybiphenyl 1,2-Dioxygenase, domain 1"/>
    <property type="match status" value="1"/>
</dbReference>
<evidence type="ECO:0000313" key="2">
    <source>
        <dbReference type="EMBL" id="QEC58546.1"/>
    </source>
</evidence>
<evidence type="ECO:0000259" key="1">
    <source>
        <dbReference type="PROSITE" id="PS51819"/>
    </source>
</evidence>
<gene>
    <name evidence="2" type="ORF">FSB75_15215</name>
</gene>
<keyword evidence="3" id="KW-1185">Reference proteome</keyword>
<dbReference type="InterPro" id="IPR029068">
    <property type="entry name" value="Glyas_Bleomycin-R_OHBP_Dase"/>
</dbReference>
<dbReference type="InterPro" id="IPR037523">
    <property type="entry name" value="VOC_core"/>
</dbReference>
<reference evidence="2 3" key="1">
    <citation type="journal article" date="2015" name="Int. J. Syst. Evol. Microbiol.">
        <title>Flavisolibacter ginsenosidimutans sp. nov., with ginsenoside-converting activity isolated from soil used for cultivating ginseng.</title>
        <authorList>
            <person name="Zhao Y."/>
            <person name="Liu Q."/>
            <person name="Kang M.S."/>
            <person name="Jin F."/>
            <person name="Yu H."/>
            <person name="Im W.T."/>
        </authorList>
    </citation>
    <scope>NUCLEOTIDE SEQUENCE [LARGE SCALE GENOMIC DNA]</scope>
    <source>
        <strain evidence="2 3">Gsoil 636</strain>
    </source>
</reference>
<dbReference type="PANTHER" id="PTHR21366">
    <property type="entry name" value="GLYOXALASE FAMILY PROTEIN"/>
    <property type="match status" value="1"/>
</dbReference>
<proteinExistence type="predicted"/>
<name>A0A5B8UQ32_9BACT</name>